<dbReference type="PANTHER" id="PTHR43849">
    <property type="entry name" value="BLL3936 PROTEIN"/>
    <property type="match status" value="1"/>
</dbReference>
<evidence type="ECO:0000256" key="1">
    <source>
        <dbReference type="SAM" id="Phobius"/>
    </source>
</evidence>
<evidence type="ECO:0000259" key="2">
    <source>
        <dbReference type="Pfam" id="PF06808"/>
    </source>
</evidence>
<dbReference type="PANTHER" id="PTHR43849:SF2">
    <property type="entry name" value="BLL3936 PROTEIN"/>
    <property type="match status" value="1"/>
</dbReference>
<dbReference type="Pfam" id="PF06808">
    <property type="entry name" value="DctM"/>
    <property type="match status" value="1"/>
</dbReference>
<feature type="transmembrane region" description="Helical" evidence="1">
    <location>
        <begin position="42"/>
        <end position="63"/>
    </location>
</feature>
<feature type="domain" description="TRAP C4-dicarboxylate transport system permease DctM subunit" evidence="2">
    <location>
        <begin position="1"/>
        <end position="100"/>
    </location>
</feature>
<accession>A0A381XYE7</accession>
<dbReference type="Pfam" id="PF11874">
    <property type="entry name" value="DUF3394"/>
    <property type="match status" value="1"/>
</dbReference>
<feature type="transmembrane region" description="Helical" evidence="1">
    <location>
        <begin position="75"/>
        <end position="91"/>
    </location>
</feature>
<sequence>MGLPTTANYLVVAALMAQVVVEVGNASGYIFPLIAIHMYVFYYGLMADVTPPVGLASYAAAAISRADPIKTGIQAFWYSLRTGILPIVFIFNNELLLIGIESFWHGLLVVSTSLIAILVFTAATQGWFINRLRWYEIIIFIVISMSLFRPGYILDQFSPKFDNKEVNVQEISSLKLDPSRDVHIKITRRTEYGDRYRLFVIEKKSFESKYSLEEAGIVLADIEGRITVDNLKWNGLAKKVGVETGDVISEFKIQNLDRPNKAIIYPFSLVIFCIFGYFNYRRKSV</sequence>
<dbReference type="InterPro" id="IPR021814">
    <property type="entry name" value="DUF3394"/>
</dbReference>
<dbReference type="InterPro" id="IPR010656">
    <property type="entry name" value="DctM"/>
</dbReference>
<evidence type="ECO:0000313" key="3">
    <source>
        <dbReference type="EMBL" id="SVA69177.1"/>
    </source>
</evidence>
<name>A0A381XYE7_9ZZZZ</name>
<protein>
    <recommendedName>
        <fullName evidence="2">TRAP C4-dicarboxylate transport system permease DctM subunit domain-containing protein</fullName>
    </recommendedName>
</protein>
<reference evidence="3" key="1">
    <citation type="submission" date="2018-05" db="EMBL/GenBank/DDBJ databases">
        <authorList>
            <person name="Lanie J.A."/>
            <person name="Ng W.-L."/>
            <person name="Kazmierczak K.M."/>
            <person name="Andrzejewski T.M."/>
            <person name="Davidsen T.M."/>
            <person name="Wayne K.J."/>
            <person name="Tettelin H."/>
            <person name="Glass J.I."/>
            <person name="Rusch D."/>
            <person name="Podicherti R."/>
            <person name="Tsui H.-C.T."/>
            <person name="Winkler M.E."/>
        </authorList>
    </citation>
    <scope>NUCLEOTIDE SEQUENCE</scope>
</reference>
<keyword evidence="1" id="KW-0812">Transmembrane</keyword>
<gene>
    <name evidence="3" type="ORF">METZ01_LOCUS122031</name>
</gene>
<dbReference type="AlphaFoldDB" id="A0A381XYE7"/>
<keyword evidence="1" id="KW-1133">Transmembrane helix</keyword>
<keyword evidence="1" id="KW-0472">Membrane</keyword>
<feature type="transmembrane region" description="Helical" evidence="1">
    <location>
        <begin position="103"/>
        <end position="122"/>
    </location>
</feature>
<organism evidence="3">
    <name type="scientific">marine metagenome</name>
    <dbReference type="NCBI Taxonomy" id="408172"/>
    <lineage>
        <taxon>unclassified sequences</taxon>
        <taxon>metagenomes</taxon>
        <taxon>ecological metagenomes</taxon>
    </lineage>
</organism>
<feature type="transmembrane region" description="Helical" evidence="1">
    <location>
        <begin position="134"/>
        <end position="154"/>
    </location>
</feature>
<dbReference type="EMBL" id="UINC01016653">
    <property type="protein sequence ID" value="SVA69177.1"/>
    <property type="molecule type" value="Genomic_DNA"/>
</dbReference>
<feature type="transmembrane region" description="Helical" evidence="1">
    <location>
        <begin position="262"/>
        <end position="280"/>
    </location>
</feature>
<proteinExistence type="predicted"/>